<feature type="compositionally biased region" description="Polar residues" evidence="7">
    <location>
        <begin position="316"/>
        <end position="340"/>
    </location>
</feature>
<dbReference type="GO" id="GO:0016020">
    <property type="term" value="C:membrane"/>
    <property type="evidence" value="ECO:0007669"/>
    <property type="project" value="UniProtKB-SubCell"/>
</dbReference>
<dbReference type="PaxDb" id="121845-A0A1S3D6K8"/>
<gene>
    <name evidence="10" type="primary">LOC103511648</name>
</gene>
<keyword evidence="6 8" id="KW-0472">Membrane</keyword>
<keyword evidence="9" id="KW-1185">Reference proteome</keyword>
<feature type="transmembrane region" description="Helical" evidence="8">
    <location>
        <begin position="96"/>
        <end position="115"/>
    </location>
</feature>
<evidence type="ECO:0000313" key="10">
    <source>
        <dbReference type="RefSeq" id="XP_008474598.1"/>
    </source>
</evidence>
<evidence type="ECO:0000256" key="1">
    <source>
        <dbReference type="ARBA" id="ARBA00004141"/>
    </source>
</evidence>
<dbReference type="PANTHER" id="PTHR34093">
    <property type="entry name" value="CHLORIDE CHANNEL CLIC-LIKE PROTEIN 1"/>
    <property type="match status" value="1"/>
</dbReference>
<evidence type="ECO:0000256" key="6">
    <source>
        <dbReference type="ARBA" id="ARBA00023136"/>
    </source>
</evidence>
<dbReference type="Pfam" id="PF05934">
    <property type="entry name" value="MCLC"/>
    <property type="match status" value="1"/>
</dbReference>
<feature type="compositionally biased region" description="Low complexity" evidence="7">
    <location>
        <begin position="341"/>
        <end position="352"/>
    </location>
</feature>
<name>A0A1S3D6K8_DIACI</name>
<keyword evidence="4 8" id="KW-0812">Transmembrane</keyword>
<comment type="similarity">
    <text evidence="2">Belongs to the chloride channel MCLC family.</text>
</comment>
<accession>A0A1S3D6K8</accession>
<evidence type="ECO:0000256" key="5">
    <source>
        <dbReference type="ARBA" id="ARBA00022989"/>
    </source>
</evidence>
<feature type="transmembrane region" description="Helical" evidence="8">
    <location>
        <begin position="121"/>
        <end position="141"/>
    </location>
</feature>
<dbReference type="STRING" id="121845.A0A1S3D6K8"/>
<proteinExistence type="inferred from homology"/>
<dbReference type="RefSeq" id="XP_008474598.1">
    <property type="nucleotide sequence ID" value="XM_008476376.3"/>
</dbReference>
<comment type="subcellular location">
    <subcellularLocation>
        <location evidence="1">Membrane</location>
        <topology evidence="1">Multi-pass membrane protein</topology>
    </subcellularLocation>
</comment>
<evidence type="ECO:0000256" key="7">
    <source>
        <dbReference type="SAM" id="MobiDB-lite"/>
    </source>
</evidence>
<reference evidence="10" key="1">
    <citation type="submission" date="2025-08" db="UniProtKB">
        <authorList>
            <consortium name="RefSeq"/>
        </authorList>
    </citation>
    <scope>IDENTIFICATION</scope>
</reference>
<dbReference type="AlphaFoldDB" id="A0A1S3D6K8"/>
<evidence type="ECO:0000313" key="9">
    <source>
        <dbReference type="Proteomes" id="UP000079169"/>
    </source>
</evidence>
<feature type="compositionally biased region" description="Polar residues" evidence="7">
    <location>
        <begin position="353"/>
        <end position="362"/>
    </location>
</feature>
<organism evidence="9 10">
    <name type="scientific">Diaphorina citri</name>
    <name type="common">Asian citrus psyllid</name>
    <dbReference type="NCBI Taxonomy" id="121845"/>
    <lineage>
        <taxon>Eukaryota</taxon>
        <taxon>Metazoa</taxon>
        <taxon>Ecdysozoa</taxon>
        <taxon>Arthropoda</taxon>
        <taxon>Hexapoda</taxon>
        <taxon>Insecta</taxon>
        <taxon>Pterygota</taxon>
        <taxon>Neoptera</taxon>
        <taxon>Paraneoptera</taxon>
        <taxon>Hemiptera</taxon>
        <taxon>Sternorrhyncha</taxon>
        <taxon>Psylloidea</taxon>
        <taxon>Psyllidae</taxon>
        <taxon>Diaphorininae</taxon>
        <taxon>Diaphorina</taxon>
    </lineage>
</organism>
<dbReference type="GO" id="GO:0005254">
    <property type="term" value="F:chloride channel activity"/>
    <property type="evidence" value="ECO:0007669"/>
    <property type="project" value="TreeGrafter"/>
</dbReference>
<dbReference type="InterPro" id="IPR009231">
    <property type="entry name" value="Chloride_chnl_CLIC-like"/>
</dbReference>
<evidence type="ECO:0000256" key="2">
    <source>
        <dbReference type="ARBA" id="ARBA00005944"/>
    </source>
</evidence>
<sequence>MKNFELPRGDIKSVPLMMTLNDVDLKTINTYLEHPTYNNFLSTLVVLDRVFSAKTYKLGSSKLQDDGVPGSTLMESKERWVQIIFNIIMSCMNKETMLVVTSLILGLFLLKAMIFGADVRVLMSLFLAAVFFAGFLWNWCFMYQKAVVDQHVKRMRYEKFASRCTPDDSFWGSVKALFGYVATLDECTEYYRGLEIDPLIMVPPTQALSETITMLIIHPSILMAEAMQKITRILFGNMVWGIYFGTPLVMLIFGIMFITFFIILTGRRVRFKIIYLGSLEVGSQFENFYHRPGLTQGEDSVRSPTALPAPQRSTDETQTPTSGAQSSNQTDIPTGSASQPSHTSTSTTHTTSNANIHPSVSHTMPHTHYVPCTGLTPSCGLHSAVQQPQVLCQHSQVSSCFRNPCSSHFSFDSHGENCLSSRTARRNPRTKRNSDNTRIKFPLRDMTDLLANENSTEGWTGGNSRQDMEDFIYVRRRKLSY</sequence>
<feature type="region of interest" description="Disordered" evidence="7">
    <location>
        <begin position="294"/>
        <end position="362"/>
    </location>
</feature>
<dbReference type="PANTHER" id="PTHR34093:SF1">
    <property type="entry name" value="CHLORIDE CHANNEL CLIC-LIKE PROTEIN 1"/>
    <property type="match status" value="1"/>
</dbReference>
<feature type="transmembrane region" description="Helical" evidence="8">
    <location>
        <begin position="238"/>
        <end position="264"/>
    </location>
</feature>
<dbReference type="Proteomes" id="UP000079169">
    <property type="component" value="Unplaced"/>
</dbReference>
<dbReference type="KEGG" id="dci:103511648"/>
<evidence type="ECO:0000256" key="3">
    <source>
        <dbReference type="ARBA" id="ARBA00015571"/>
    </source>
</evidence>
<dbReference type="GeneID" id="103511648"/>
<evidence type="ECO:0000256" key="4">
    <source>
        <dbReference type="ARBA" id="ARBA00022692"/>
    </source>
</evidence>
<keyword evidence="5 8" id="KW-1133">Transmembrane helix</keyword>
<protein>
    <recommendedName>
        <fullName evidence="3">Chloride channel CLIC-like protein 1</fullName>
    </recommendedName>
</protein>
<dbReference type="GO" id="GO:0005783">
    <property type="term" value="C:endoplasmic reticulum"/>
    <property type="evidence" value="ECO:0007669"/>
    <property type="project" value="TreeGrafter"/>
</dbReference>
<evidence type="ECO:0000256" key="8">
    <source>
        <dbReference type="SAM" id="Phobius"/>
    </source>
</evidence>